<protein>
    <submittedName>
        <fullName evidence="1">Uncharacterized protein</fullName>
    </submittedName>
</protein>
<name>A0A0A8Y7Q6_ARUDO</name>
<dbReference type="EMBL" id="GBRH01276687">
    <property type="protein sequence ID" value="JAD21208.1"/>
    <property type="molecule type" value="Transcribed_RNA"/>
</dbReference>
<accession>A0A0A8Y7Q6</accession>
<proteinExistence type="predicted"/>
<evidence type="ECO:0000313" key="1">
    <source>
        <dbReference type="EMBL" id="JAD21208.1"/>
    </source>
</evidence>
<reference evidence="1" key="1">
    <citation type="submission" date="2014-09" db="EMBL/GenBank/DDBJ databases">
        <authorList>
            <person name="Magalhaes I.L.F."/>
            <person name="Oliveira U."/>
            <person name="Santos F.R."/>
            <person name="Vidigal T.H.D.A."/>
            <person name="Brescovit A.D."/>
            <person name="Santos A.J."/>
        </authorList>
    </citation>
    <scope>NUCLEOTIDE SEQUENCE</scope>
    <source>
        <tissue evidence="1">Shoot tissue taken approximately 20 cm above the soil surface</tissue>
    </source>
</reference>
<dbReference type="AlphaFoldDB" id="A0A0A8Y7Q6"/>
<reference evidence="1" key="2">
    <citation type="journal article" date="2015" name="Data Brief">
        <title>Shoot transcriptome of the giant reed, Arundo donax.</title>
        <authorList>
            <person name="Barrero R.A."/>
            <person name="Guerrero F.D."/>
            <person name="Moolhuijzen P."/>
            <person name="Goolsby J.A."/>
            <person name="Tidwell J."/>
            <person name="Bellgard S.E."/>
            <person name="Bellgard M.I."/>
        </authorList>
    </citation>
    <scope>NUCLEOTIDE SEQUENCE</scope>
    <source>
        <tissue evidence="1">Shoot tissue taken approximately 20 cm above the soil surface</tissue>
    </source>
</reference>
<sequence length="32" mass="3518">MFWIKIEVVLNCQSSISIEGAVLNSSSHHSSN</sequence>
<organism evidence="1">
    <name type="scientific">Arundo donax</name>
    <name type="common">Giant reed</name>
    <name type="synonym">Donax arundinaceus</name>
    <dbReference type="NCBI Taxonomy" id="35708"/>
    <lineage>
        <taxon>Eukaryota</taxon>
        <taxon>Viridiplantae</taxon>
        <taxon>Streptophyta</taxon>
        <taxon>Embryophyta</taxon>
        <taxon>Tracheophyta</taxon>
        <taxon>Spermatophyta</taxon>
        <taxon>Magnoliopsida</taxon>
        <taxon>Liliopsida</taxon>
        <taxon>Poales</taxon>
        <taxon>Poaceae</taxon>
        <taxon>PACMAD clade</taxon>
        <taxon>Arundinoideae</taxon>
        <taxon>Arundineae</taxon>
        <taxon>Arundo</taxon>
    </lineage>
</organism>